<organism evidence="1 2">
    <name type="scientific">Prunus armeniaca</name>
    <name type="common">Apricot</name>
    <name type="synonym">Armeniaca vulgaris</name>
    <dbReference type="NCBI Taxonomy" id="36596"/>
    <lineage>
        <taxon>Eukaryota</taxon>
        <taxon>Viridiplantae</taxon>
        <taxon>Streptophyta</taxon>
        <taxon>Embryophyta</taxon>
        <taxon>Tracheophyta</taxon>
        <taxon>Spermatophyta</taxon>
        <taxon>Magnoliopsida</taxon>
        <taxon>eudicotyledons</taxon>
        <taxon>Gunneridae</taxon>
        <taxon>Pentapetalae</taxon>
        <taxon>rosids</taxon>
        <taxon>fabids</taxon>
        <taxon>Rosales</taxon>
        <taxon>Rosaceae</taxon>
        <taxon>Amygdaloideae</taxon>
        <taxon>Amygdaleae</taxon>
        <taxon>Prunus</taxon>
    </lineage>
</organism>
<proteinExistence type="predicted"/>
<dbReference type="Proteomes" id="UP000507222">
    <property type="component" value="Unassembled WGS sequence"/>
</dbReference>
<evidence type="ECO:0000313" key="2">
    <source>
        <dbReference type="Proteomes" id="UP000507222"/>
    </source>
</evidence>
<protein>
    <submittedName>
        <fullName evidence="1">Uncharacterized protein</fullName>
    </submittedName>
</protein>
<sequence length="61" mass="6988">MDHKGPWRWEPGKTTFDSQYKLAAKTKIEGVGSGRGVKNYKSFTTISRSETIITLELNWKI</sequence>
<dbReference type="AlphaFoldDB" id="A0A6J5TXW3"/>
<dbReference type="EMBL" id="CAEKDK010000002">
    <property type="protein sequence ID" value="CAB4268950.1"/>
    <property type="molecule type" value="Genomic_DNA"/>
</dbReference>
<name>A0A6J5TXW3_PRUAR</name>
<gene>
    <name evidence="1" type="ORF">CURHAP_LOCUS13734</name>
</gene>
<reference evidence="1 2" key="1">
    <citation type="submission" date="2020-05" db="EMBL/GenBank/DDBJ databases">
        <authorList>
            <person name="Campoy J."/>
            <person name="Schneeberger K."/>
            <person name="Spophaly S."/>
        </authorList>
    </citation>
    <scope>NUCLEOTIDE SEQUENCE [LARGE SCALE GENOMIC DNA]</scope>
    <source>
        <strain evidence="1">PruArmRojPasFocal</strain>
    </source>
</reference>
<accession>A0A6J5TXW3</accession>
<evidence type="ECO:0000313" key="1">
    <source>
        <dbReference type="EMBL" id="CAB4268950.1"/>
    </source>
</evidence>